<dbReference type="PANTHER" id="PTHR10229">
    <property type="entry name" value="GTP-BINDING PROTEIN HFLX"/>
    <property type="match status" value="1"/>
</dbReference>
<reference evidence="9" key="1">
    <citation type="submission" date="2019-08" db="EMBL/GenBank/DDBJ databases">
        <title>The genome of the North American firefly Photinus pyralis.</title>
        <authorList>
            <consortium name="Photinus pyralis genome working group"/>
            <person name="Fallon T.R."/>
            <person name="Sander Lower S.E."/>
            <person name="Weng J.-K."/>
        </authorList>
    </citation>
    <scope>NUCLEOTIDE SEQUENCE</scope>
    <source>
        <strain evidence="9">TRF0915ILg1</strain>
        <tissue evidence="9">Whole body</tissue>
    </source>
</reference>
<protein>
    <recommendedName>
        <fullName evidence="8">Hflx-type G domain-containing protein</fullName>
    </recommendedName>
</protein>
<evidence type="ECO:0000256" key="5">
    <source>
        <dbReference type="PIRSR" id="PIRSR006809-1"/>
    </source>
</evidence>
<name>A0A8K0G250_IGNLU</name>
<dbReference type="GO" id="GO:0005737">
    <property type="term" value="C:cytoplasm"/>
    <property type="evidence" value="ECO:0007669"/>
    <property type="project" value="TreeGrafter"/>
</dbReference>
<dbReference type="InterPro" id="IPR016496">
    <property type="entry name" value="GTPase_HflX"/>
</dbReference>
<keyword evidence="3 6" id="KW-0460">Magnesium</keyword>
<keyword evidence="7" id="KW-0175">Coiled coil</keyword>
<evidence type="ECO:0000259" key="8">
    <source>
        <dbReference type="PROSITE" id="PS51705"/>
    </source>
</evidence>
<dbReference type="InterPro" id="IPR006073">
    <property type="entry name" value="GTP-bd"/>
</dbReference>
<dbReference type="Pfam" id="PF13167">
    <property type="entry name" value="GTP-bdg_N"/>
    <property type="match status" value="1"/>
</dbReference>
<keyword evidence="1 6" id="KW-0479">Metal-binding</keyword>
<feature type="binding site" evidence="5">
    <location>
        <begin position="401"/>
        <end position="403"/>
    </location>
    <ligand>
        <name>GTP</name>
        <dbReference type="ChEBI" id="CHEBI:37565"/>
    </ligand>
</feature>
<dbReference type="InterPro" id="IPR027417">
    <property type="entry name" value="P-loop_NTPase"/>
</dbReference>
<dbReference type="GO" id="GO:0005525">
    <property type="term" value="F:GTP binding"/>
    <property type="evidence" value="ECO:0007669"/>
    <property type="project" value="UniProtKB-KW"/>
</dbReference>
<dbReference type="Gene3D" id="3.40.50.11060">
    <property type="entry name" value="GTPase HflX, N-terminal domain"/>
    <property type="match status" value="1"/>
</dbReference>
<keyword evidence="4 5" id="KW-0342">GTP-binding</keyword>
<dbReference type="AlphaFoldDB" id="A0A8K0G250"/>
<dbReference type="SUPFAM" id="SSF52540">
    <property type="entry name" value="P-loop containing nucleoside triphosphate hydrolases"/>
    <property type="match status" value="1"/>
</dbReference>
<dbReference type="FunFam" id="3.40.50.300:FF:000886">
    <property type="entry name" value="Putative GTP-binding protein 6"/>
    <property type="match status" value="1"/>
</dbReference>
<dbReference type="GO" id="GO:0046872">
    <property type="term" value="F:metal ion binding"/>
    <property type="evidence" value="ECO:0007669"/>
    <property type="project" value="UniProtKB-KW"/>
</dbReference>
<evidence type="ECO:0000256" key="7">
    <source>
        <dbReference type="SAM" id="Coils"/>
    </source>
</evidence>
<dbReference type="NCBIfam" id="TIGR03156">
    <property type="entry name" value="GTP_HflX"/>
    <property type="match status" value="1"/>
</dbReference>
<evidence type="ECO:0000256" key="6">
    <source>
        <dbReference type="PIRSR" id="PIRSR006809-2"/>
    </source>
</evidence>
<keyword evidence="10" id="KW-1185">Reference proteome</keyword>
<dbReference type="PIRSF" id="PIRSF006809">
    <property type="entry name" value="GTP-binding_hflX_prd"/>
    <property type="match status" value="1"/>
</dbReference>
<dbReference type="InterPro" id="IPR030394">
    <property type="entry name" value="G_HFLX_dom"/>
</dbReference>
<dbReference type="CDD" id="cd01878">
    <property type="entry name" value="HflX"/>
    <property type="match status" value="1"/>
</dbReference>
<dbReference type="GO" id="GO:0043022">
    <property type="term" value="F:ribosome binding"/>
    <property type="evidence" value="ECO:0007669"/>
    <property type="project" value="TreeGrafter"/>
</dbReference>
<feature type="binding site" evidence="5">
    <location>
        <begin position="263"/>
        <end position="270"/>
    </location>
    <ligand>
        <name>GTP</name>
        <dbReference type="ChEBI" id="CHEBI:37565"/>
    </ligand>
</feature>
<feature type="domain" description="Hflx-type G" evidence="8">
    <location>
        <begin position="257"/>
        <end position="423"/>
    </location>
</feature>
<evidence type="ECO:0000313" key="9">
    <source>
        <dbReference type="EMBL" id="KAF2883004.1"/>
    </source>
</evidence>
<accession>A0A8K0G250</accession>
<dbReference type="OrthoDB" id="10268034at2759"/>
<dbReference type="EMBL" id="VTPC01090570">
    <property type="protein sequence ID" value="KAF2883004.1"/>
    <property type="molecule type" value="Genomic_DNA"/>
</dbReference>
<feature type="coiled-coil region" evidence="7">
    <location>
        <begin position="223"/>
        <end position="250"/>
    </location>
</feature>
<feature type="binding site" evidence="5">
    <location>
        <begin position="383"/>
        <end position="386"/>
    </location>
    <ligand>
        <name>GTP</name>
        <dbReference type="ChEBI" id="CHEBI:37565"/>
    </ligand>
</feature>
<sequence>MRFVLNILKKSFQSRVLNDLKIRAQFSICGNLRNKTLDQNITDIDEDLLETNKEYEAFANRYFGCSTYHNCFIIHPYVKWGPQKVRDTNPEKQVKEAVALIRTLAPWKVEDTIIIPLPSFHKKTLFGAGNLEKLRNQIRGNPSITAVFINIGTLKNMQLKELEMEFGVPILDRYKIVMQILRLHAISTHAKLQVALAELPYLRARLRKDDFSIVTSEDYETRKLMLQDREQKLKAAIKKLRSQRQLLRNRRKEMDYPIIAIVGYTNAGKTSLIKALTGDEKLQPKNYLFATLDVTMHAGKLPSTLEVIYVDTVGFISDIPTTLIECFTVTLEDALFADVIVHVEDLSSEDLIYQRNHVLSTLNDLAVKSGSEQLLDRIVTVGNKYDLCPTATPSENSILVSSTTHLGIDTLRQKIEEAVLKSTERRIITIKVPSGSNEMRWLYKNGAVISVTADNENAEYQKIKMIISKSKFEQFKHSFINKR</sequence>
<dbReference type="InterPro" id="IPR025121">
    <property type="entry name" value="GTPase_HflX_N"/>
</dbReference>
<feature type="binding site" evidence="5">
    <location>
        <begin position="289"/>
        <end position="293"/>
    </location>
    <ligand>
        <name>GTP</name>
        <dbReference type="ChEBI" id="CHEBI:37565"/>
    </ligand>
</feature>
<keyword evidence="2 5" id="KW-0547">Nucleotide-binding</keyword>
<dbReference type="Gene3D" id="3.40.50.300">
    <property type="entry name" value="P-loop containing nucleotide triphosphate hydrolases"/>
    <property type="match status" value="1"/>
</dbReference>
<evidence type="ECO:0000256" key="2">
    <source>
        <dbReference type="ARBA" id="ARBA00022741"/>
    </source>
</evidence>
<organism evidence="9 10">
    <name type="scientific">Ignelater luminosus</name>
    <name type="common">Cucubano</name>
    <name type="synonym">Pyrophorus luminosus</name>
    <dbReference type="NCBI Taxonomy" id="2038154"/>
    <lineage>
        <taxon>Eukaryota</taxon>
        <taxon>Metazoa</taxon>
        <taxon>Ecdysozoa</taxon>
        <taxon>Arthropoda</taxon>
        <taxon>Hexapoda</taxon>
        <taxon>Insecta</taxon>
        <taxon>Pterygota</taxon>
        <taxon>Neoptera</taxon>
        <taxon>Endopterygota</taxon>
        <taxon>Coleoptera</taxon>
        <taxon>Polyphaga</taxon>
        <taxon>Elateriformia</taxon>
        <taxon>Elateroidea</taxon>
        <taxon>Elateridae</taxon>
        <taxon>Agrypninae</taxon>
        <taxon>Pyrophorini</taxon>
        <taxon>Ignelater</taxon>
    </lineage>
</organism>
<evidence type="ECO:0000256" key="1">
    <source>
        <dbReference type="ARBA" id="ARBA00022723"/>
    </source>
</evidence>
<comment type="caution">
    <text evidence="9">The sequence shown here is derived from an EMBL/GenBank/DDBJ whole genome shotgun (WGS) entry which is preliminary data.</text>
</comment>
<dbReference type="Proteomes" id="UP000801492">
    <property type="component" value="Unassembled WGS sequence"/>
</dbReference>
<dbReference type="PANTHER" id="PTHR10229:SF0">
    <property type="entry name" value="GTP-BINDING PROTEIN 6-RELATED"/>
    <property type="match status" value="1"/>
</dbReference>
<feature type="binding site" evidence="5">
    <location>
        <begin position="311"/>
        <end position="314"/>
    </location>
    <ligand>
        <name>GTP</name>
        <dbReference type="ChEBI" id="CHEBI:37565"/>
    </ligand>
</feature>
<feature type="binding site" evidence="6">
    <location>
        <position position="270"/>
    </location>
    <ligand>
        <name>Mg(2+)</name>
        <dbReference type="ChEBI" id="CHEBI:18420"/>
    </ligand>
</feature>
<dbReference type="PROSITE" id="PS51705">
    <property type="entry name" value="G_HFLX"/>
    <property type="match status" value="1"/>
</dbReference>
<comment type="cofactor">
    <cofactor evidence="6">
        <name>Mg(2+)</name>
        <dbReference type="ChEBI" id="CHEBI:18420"/>
    </cofactor>
</comment>
<evidence type="ECO:0000313" key="10">
    <source>
        <dbReference type="Proteomes" id="UP000801492"/>
    </source>
</evidence>
<feature type="binding site" evidence="6">
    <location>
        <position position="291"/>
    </location>
    <ligand>
        <name>Mg(2+)</name>
        <dbReference type="ChEBI" id="CHEBI:18420"/>
    </ligand>
</feature>
<dbReference type="Pfam" id="PF01926">
    <property type="entry name" value="MMR_HSR1"/>
    <property type="match status" value="1"/>
</dbReference>
<evidence type="ECO:0000256" key="4">
    <source>
        <dbReference type="ARBA" id="ARBA00023134"/>
    </source>
</evidence>
<evidence type="ECO:0000256" key="3">
    <source>
        <dbReference type="ARBA" id="ARBA00022842"/>
    </source>
</evidence>
<proteinExistence type="predicted"/>
<dbReference type="InterPro" id="IPR042108">
    <property type="entry name" value="GTPase_HflX_N_sf"/>
</dbReference>
<gene>
    <name evidence="9" type="ORF">ILUMI_23142</name>
</gene>